<keyword evidence="2" id="KW-1185">Reference proteome</keyword>
<sequence length="235" mass="26065">MSAENTISGGVPYFTLNNGLKMPTVGLGCVSSLFRGLYAPLTSFDTQMLDGRHRKSEGGWRNVQGRPQGKFRSSFVAPGYGNEEEVGKAIRESGVPRNEIFLTTKLWNANHHRVRDAFEASLAALNCGYIDLYLMHFPQAEVDGRVLDATEYPTVIDTWKQMEKLLETGKVKSIGVSNLSIKHLETLLPHCKVIPVTNQVQLHPCLPDAALKEYCEAKGILLTAYSPFDDMQDCS</sequence>
<protein>
    <submittedName>
        <fullName evidence="1">Uncharacterized protein</fullName>
    </submittedName>
</protein>
<proteinExistence type="predicted"/>
<reference evidence="1" key="1">
    <citation type="submission" date="2022-07" db="EMBL/GenBank/DDBJ databases">
        <title>Genome Sequence of Phlebia brevispora.</title>
        <authorList>
            <person name="Buettner E."/>
        </authorList>
    </citation>
    <scope>NUCLEOTIDE SEQUENCE</scope>
    <source>
        <strain evidence="1">MPL23</strain>
    </source>
</reference>
<dbReference type="EMBL" id="JANHOG010002822">
    <property type="protein sequence ID" value="KAJ3519626.1"/>
    <property type="molecule type" value="Genomic_DNA"/>
</dbReference>
<dbReference type="Proteomes" id="UP001148662">
    <property type="component" value="Unassembled WGS sequence"/>
</dbReference>
<accession>A0ACC1RHJ7</accession>
<gene>
    <name evidence="1" type="ORF">NM688_g9274</name>
</gene>
<comment type="caution">
    <text evidence="1">The sequence shown here is derived from an EMBL/GenBank/DDBJ whole genome shotgun (WGS) entry which is preliminary data.</text>
</comment>
<organism evidence="1 2">
    <name type="scientific">Phlebia brevispora</name>
    <dbReference type="NCBI Taxonomy" id="194682"/>
    <lineage>
        <taxon>Eukaryota</taxon>
        <taxon>Fungi</taxon>
        <taxon>Dikarya</taxon>
        <taxon>Basidiomycota</taxon>
        <taxon>Agaricomycotina</taxon>
        <taxon>Agaricomycetes</taxon>
        <taxon>Polyporales</taxon>
        <taxon>Meruliaceae</taxon>
        <taxon>Phlebia</taxon>
    </lineage>
</organism>
<name>A0ACC1RHJ7_9APHY</name>
<evidence type="ECO:0000313" key="2">
    <source>
        <dbReference type="Proteomes" id="UP001148662"/>
    </source>
</evidence>
<evidence type="ECO:0000313" key="1">
    <source>
        <dbReference type="EMBL" id="KAJ3519626.1"/>
    </source>
</evidence>